<evidence type="ECO:0000256" key="3">
    <source>
        <dbReference type="ARBA" id="ARBA00022679"/>
    </source>
</evidence>
<evidence type="ECO:0000256" key="5">
    <source>
        <dbReference type="ARBA" id="ARBA00022747"/>
    </source>
</evidence>
<proteinExistence type="inferred from homology"/>
<dbReference type="PRINTS" id="PR00105">
    <property type="entry name" value="C5METTRFRASE"/>
</dbReference>
<dbReference type="GO" id="GO:0032259">
    <property type="term" value="P:methylation"/>
    <property type="evidence" value="ECO:0007669"/>
    <property type="project" value="UniProtKB-KW"/>
</dbReference>
<keyword evidence="2 6" id="KW-0489">Methyltransferase</keyword>
<evidence type="ECO:0000256" key="6">
    <source>
        <dbReference type="PROSITE-ProRule" id="PRU01016"/>
    </source>
</evidence>
<dbReference type="GO" id="GO:0003886">
    <property type="term" value="F:DNA (cytosine-5-)-methyltransferase activity"/>
    <property type="evidence" value="ECO:0007669"/>
    <property type="project" value="UniProtKB-EC"/>
</dbReference>
<accession>W5WJC1</accession>
<evidence type="ECO:0000313" key="8">
    <source>
        <dbReference type="EMBL" id="AHH98259.1"/>
    </source>
</evidence>
<keyword evidence="9" id="KW-1185">Reference proteome</keyword>
<dbReference type="InterPro" id="IPR029063">
    <property type="entry name" value="SAM-dependent_MTases_sf"/>
</dbReference>
<keyword evidence="3 6" id="KW-0808">Transferase</keyword>
<feature type="active site" evidence="6">
    <location>
        <position position="73"/>
    </location>
</feature>
<dbReference type="REBASE" id="81802">
    <property type="entry name" value="M.Kal43870ORF4897P"/>
</dbReference>
<dbReference type="STRING" id="1449976.KALB_4897"/>
<sequence>MTTVGSLFSGCGGLDMAVRSALGGDLAWYSEIDPAASKLLAHHHPGVPNLGDITAIDWDQVEPVDILAGGFPCQDVSSAGLRAGLAEGTRSGLWLHMATAIRTLRPRLVVVENVRGILSAKAHCDLEPCPWCLGDSDVVPLRALGCVLGDLATLGYDAVWCGLRAAEVGAPHNRYRVFVAAADTAGDGRDEGWPESARLVGGLDAALGGAAVQNTNCATGGEWRFAAPGQAQGGWAWAHIGRRGGTSTADADQCERCGHPEWQYDEGGFCTACPTDRQCYWGEAAADTNGGGQSWNTECDSAQVREEGQHQPRLDTDRRVLDWGAYEPAIRRWESVLGRPAPEPTEPGRRANRVLSPRFVEWLMGLPAGHVTGVEGVSRNDQLKLLGNGVVPQQGEAALRHLLPLLSTAGRCAA</sequence>
<dbReference type="SUPFAM" id="SSF53335">
    <property type="entry name" value="S-adenosyl-L-methionine-dependent methyltransferases"/>
    <property type="match status" value="1"/>
</dbReference>
<gene>
    <name evidence="8" type="ORF">KALB_4897</name>
</gene>
<dbReference type="GO" id="GO:0009307">
    <property type="term" value="P:DNA restriction-modification system"/>
    <property type="evidence" value="ECO:0007669"/>
    <property type="project" value="UniProtKB-KW"/>
</dbReference>
<dbReference type="AlphaFoldDB" id="W5WJC1"/>
<dbReference type="OrthoDB" id="9813719at2"/>
<evidence type="ECO:0000313" key="9">
    <source>
        <dbReference type="Proteomes" id="UP000019225"/>
    </source>
</evidence>
<dbReference type="PANTHER" id="PTHR10629">
    <property type="entry name" value="CYTOSINE-SPECIFIC METHYLTRANSFERASE"/>
    <property type="match status" value="1"/>
</dbReference>
<dbReference type="Gene3D" id="3.40.50.150">
    <property type="entry name" value="Vaccinia Virus protein VP39"/>
    <property type="match status" value="1"/>
</dbReference>
<evidence type="ECO:0000256" key="4">
    <source>
        <dbReference type="ARBA" id="ARBA00022691"/>
    </source>
</evidence>
<dbReference type="NCBIfam" id="TIGR00675">
    <property type="entry name" value="dcm"/>
    <property type="match status" value="1"/>
</dbReference>
<name>W5WJC1_9PSEU</name>
<keyword evidence="4 6" id="KW-0949">S-adenosyl-L-methionine</keyword>
<dbReference type="eggNOG" id="COG0270">
    <property type="taxonomic scope" value="Bacteria"/>
</dbReference>
<dbReference type="PANTHER" id="PTHR10629:SF50">
    <property type="entry name" value="DNA (CYTOSINE-5)-METHYLTRANSFERASE CMT3"/>
    <property type="match status" value="1"/>
</dbReference>
<dbReference type="InterPro" id="IPR050390">
    <property type="entry name" value="C5-Methyltransferase"/>
</dbReference>
<dbReference type="PROSITE" id="PS51679">
    <property type="entry name" value="SAM_MT_C5"/>
    <property type="match status" value="1"/>
</dbReference>
<keyword evidence="5" id="KW-0680">Restriction system</keyword>
<dbReference type="InterPro" id="IPR001525">
    <property type="entry name" value="C5_MeTfrase"/>
</dbReference>
<dbReference type="EMBL" id="CP007155">
    <property type="protein sequence ID" value="AHH98259.1"/>
    <property type="molecule type" value="Genomic_DNA"/>
</dbReference>
<dbReference type="HOGENOM" id="CLU_006958_5_3_11"/>
<organism evidence="8 9">
    <name type="scientific">Kutzneria albida DSM 43870</name>
    <dbReference type="NCBI Taxonomy" id="1449976"/>
    <lineage>
        <taxon>Bacteria</taxon>
        <taxon>Bacillati</taxon>
        <taxon>Actinomycetota</taxon>
        <taxon>Actinomycetes</taxon>
        <taxon>Pseudonocardiales</taxon>
        <taxon>Pseudonocardiaceae</taxon>
        <taxon>Kutzneria</taxon>
    </lineage>
</organism>
<dbReference type="GO" id="GO:0044027">
    <property type="term" value="P:negative regulation of gene expression via chromosomal CpG island methylation"/>
    <property type="evidence" value="ECO:0007669"/>
    <property type="project" value="TreeGrafter"/>
</dbReference>
<dbReference type="EC" id="2.1.1.37" evidence="1"/>
<comment type="similarity">
    <text evidence="6 7">Belongs to the class I-like SAM-binding methyltransferase superfamily. C5-methyltransferase family.</text>
</comment>
<reference evidence="8 9" key="1">
    <citation type="journal article" date="2014" name="BMC Genomics">
        <title>Complete genome sequence of producer of the glycopeptide antibiotic Aculeximycin Kutzneria albida DSM 43870T, a representative of minor genus of Pseudonocardiaceae.</title>
        <authorList>
            <person name="Rebets Y."/>
            <person name="Tokovenko B."/>
            <person name="Lushchyk I."/>
            <person name="Ruckert C."/>
            <person name="Zaburannyi N."/>
            <person name="Bechthold A."/>
            <person name="Kalinowski J."/>
            <person name="Luzhetskyy A."/>
        </authorList>
    </citation>
    <scope>NUCLEOTIDE SEQUENCE [LARGE SCALE GENOMIC DNA]</scope>
    <source>
        <strain evidence="8">DSM 43870</strain>
    </source>
</reference>
<dbReference type="Pfam" id="PF00145">
    <property type="entry name" value="DNA_methylase"/>
    <property type="match status" value="1"/>
</dbReference>
<dbReference type="KEGG" id="kal:KALB_4897"/>
<evidence type="ECO:0000256" key="1">
    <source>
        <dbReference type="ARBA" id="ARBA00011975"/>
    </source>
</evidence>
<dbReference type="GO" id="GO:0003677">
    <property type="term" value="F:DNA binding"/>
    <property type="evidence" value="ECO:0007669"/>
    <property type="project" value="TreeGrafter"/>
</dbReference>
<evidence type="ECO:0000256" key="2">
    <source>
        <dbReference type="ARBA" id="ARBA00022603"/>
    </source>
</evidence>
<protein>
    <recommendedName>
        <fullName evidence="1">DNA (cytosine-5-)-methyltransferase</fullName>
        <ecNumber evidence="1">2.1.1.37</ecNumber>
    </recommendedName>
</protein>
<dbReference type="Proteomes" id="UP000019225">
    <property type="component" value="Chromosome"/>
</dbReference>
<evidence type="ECO:0000256" key="7">
    <source>
        <dbReference type="RuleBase" id="RU000416"/>
    </source>
</evidence>